<dbReference type="OrthoDB" id="7328334at2"/>
<dbReference type="InterPro" id="IPR039448">
    <property type="entry name" value="Beta_helix"/>
</dbReference>
<dbReference type="InterPro" id="IPR006626">
    <property type="entry name" value="PbH1"/>
</dbReference>
<proteinExistence type="predicted"/>
<dbReference type="InterPro" id="IPR012334">
    <property type="entry name" value="Pectin_lyas_fold"/>
</dbReference>
<dbReference type="InterPro" id="IPR011050">
    <property type="entry name" value="Pectin_lyase_fold/virulence"/>
</dbReference>
<dbReference type="Pfam" id="PF13229">
    <property type="entry name" value="Beta_helix"/>
    <property type="match status" value="1"/>
</dbReference>
<evidence type="ECO:0000313" key="3">
    <source>
        <dbReference type="Proteomes" id="UP000186221"/>
    </source>
</evidence>
<dbReference type="AlphaFoldDB" id="A0A1N7MTA2"/>
<dbReference type="RefSeq" id="WP_076484957.1">
    <property type="nucleotide sequence ID" value="NZ_FTOG01000006.1"/>
</dbReference>
<dbReference type="SMART" id="SM00710">
    <property type="entry name" value="PbH1"/>
    <property type="match status" value="3"/>
</dbReference>
<keyword evidence="3" id="KW-1185">Reference proteome</keyword>
<feature type="domain" description="Right handed beta helix" evidence="1">
    <location>
        <begin position="223"/>
        <end position="350"/>
    </location>
</feature>
<dbReference type="EMBL" id="FTOG01000006">
    <property type="protein sequence ID" value="SIS89374.1"/>
    <property type="molecule type" value="Genomic_DNA"/>
</dbReference>
<evidence type="ECO:0000259" key="1">
    <source>
        <dbReference type="Pfam" id="PF13229"/>
    </source>
</evidence>
<dbReference type="STRING" id="453582.SAMN05421580_106176"/>
<organism evidence="2 3">
    <name type="scientific">Rhodobacter aestuarii</name>
    <dbReference type="NCBI Taxonomy" id="453582"/>
    <lineage>
        <taxon>Bacteria</taxon>
        <taxon>Pseudomonadati</taxon>
        <taxon>Pseudomonadota</taxon>
        <taxon>Alphaproteobacteria</taxon>
        <taxon>Rhodobacterales</taxon>
        <taxon>Rhodobacter group</taxon>
        <taxon>Rhodobacter</taxon>
    </lineage>
</organism>
<name>A0A1N7MTA2_9RHOB</name>
<gene>
    <name evidence="2" type="ORF">SAMN05421580_106176</name>
</gene>
<evidence type="ECO:0000313" key="2">
    <source>
        <dbReference type="EMBL" id="SIS89374.1"/>
    </source>
</evidence>
<reference evidence="3" key="1">
    <citation type="submission" date="2017-01" db="EMBL/GenBank/DDBJ databases">
        <authorList>
            <person name="Varghese N."/>
            <person name="Submissions S."/>
        </authorList>
    </citation>
    <scope>NUCLEOTIDE SEQUENCE [LARGE SCALE GENOMIC DNA]</scope>
    <source>
        <strain evidence="3">DSM 19945</strain>
    </source>
</reference>
<accession>A0A1N7MTA2</accession>
<protein>
    <recommendedName>
        <fullName evidence="1">Right handed beta helix domain-containing protein</fullName>
    </recommendedName>
</protein>
<dbReference type="Proteomes" id="UP000186221">
    <property type="component" value="Unassembled WGS sequence"/>
</dbReference>
<sequence>MGREIHISGAGSGAGHSWQDAMPLSALEAALAAIEPDDELLIGFPRDRETPHFWRETEAVLRRSGLASRPITISFGFIGGDGTLVPATPANGWAQLRRGGSGWPSRTAPDLKGPPFLRLVDVAYLTLSGPVAEGAPQNGLLLLEGALDSLTLRDLHLRHAGRVIETTRDTNVTRLCVESCSALGLGRGFARFHSLSDAVFRDLWLDAGLTDGGGTNVLQLISVVAGENLRFENVTLRNAVSAIDAQARGSSYVQGDGIVLEEETRAARFFNCHAVNMGDAGFDLKCDGIEMTDCSMHGCKYGVRIWRNNPNNKLTRVTMTAMRPRARNAAACMWLGGQATLTDCHLIAGAGSAAIRFGNGPDTSERRATLIGGEIDTAGGGSFLAGEPGEAVLRDVLLDGRPITGLARWDGQTVSFS</sequence>
<dbReference type="SUPFAM" id="SSF51126">
    <property type="entry name" value="Pectin lyase-like"/>
    <property type="match status" value="1"/>
</dbReference>
<dbReference type="Gene3D" id="2.160.20.10">
    <property type="entry name" value="Single-stranded right-handed beta-helix, Pectin lyase-like"/>
    <property type="match status" value="1"/>
</dbReference>